<organism evidence="2 3">
    <name type="scientific">Faecalicatena fissicatena</name>
    <dbReference type="NCBI Taxonomy" id="290055"/>
    <lineage>
        <taxon>Bacteria</taxon>
        <taxon>Bacillati</taxon>
        <taxon>Bacillota</taxon>
        <taxon>Clostridia</taxon>
        <taxon>Lachnospirales</taxon>
        <taxon>Lachnospiraceae</taxon>
        <taxon>Faecalicatena</taxon>
    </lineage>
</organism>
<feature type="signal peptide" evidence="1">
    <location>
        <begin position="1"/>
        <end position="28"/>
    </location>
</feature>
<reference evidence="2 3" key="1">
    <citation type="journal article" date="2021" name="Sci. Rep.">
        <title>The distribution of antibiotic resistance genes in chicken gut microbiota commensals.</title>
        <authorList>
            <person name="Juricova H."/>
            <person name="Matiasovicova J."/>
            <person name="Kubasova T."/>
            <person name="Cejkova D."/>
            <person name="Rychlik I."/>
        </authorList>
    </citation>
    <scope>NUCLEOTIDE SEQUENCE [LARGE SCALE GENOMIC DNA]</scope>
    <source>
        <strain evidence="2 3">An773</strain>
    </source>
</reference>
<protein>
    <submittedName>
        <fullName evidence="2">DUF5104 domain-containing protein</fullName>
    </submittedName>
</protein>
<dbReference type="Proteomes" id="UP000716906">
    <property type="component" value="Unassembled WGS sequence"/>
</dbReference>
<accession>A0ABS2E921</accession>
<evidence type="ECO:0000313" key="3">
    <source>
        <dbReference type="Proteomes" id="UP000716906"/>
    </source>
</evidence>
<keyword evidence="3" id="KW-1185">Reference proteome</keyword>
<keyword evidence="1" id="KW-0732">Signal</keyword>
<dbReference type="EMBL" id="JACLYY010000007">
    <property type="protein sequence ID" value="MBM6738111.1"/>
    <property type="molecule type" value="Genomic_DNA"/>
</dbReference>
<feature type="chain" id="PRO_5047014826" evidence="1">
    <location>
        <begin position="29"/>
        <end position="192"/>
    </location>
</feature>
<name>A0ABS2E921_9FIRM</name>
<gene>
    <name evidence="2" type="ORF">H7U36_08380</name>
</gene>
<dbReference type="InterPro" id="IPR031344">
    <property type="entry name" value="DUF5104"/>
</dbReference>
<proteinExistence type="predicted"/>
<dbReference type="Gene3D" id="3.10.450.50">
    <property type="match status" value="1"/>
</dbReference>
<evidence type="ECO:0000256" key="1">
    <source>
        <dbReference type="SAM" id="SignalP"/>
    </source>
</evidence>
<dbReference type="RefSeq" id="WP_033124991.1">
    <property type="nucleotide sequence ID" value="NZ_JACLYY010000007.1"/>
</dbReference>
<sequence>MKKGKHIRKYILPCTLLSASLCLSGCQAVGTAADMVRSVVEIATGANPRAHMTGTVFEDQILPALDAGDREAFKSMFCDDTAALPDFDEKADEFFTFYQGTSTSVQCTAAYESGMLSEYMEKNYNVLTDKGSYSVSLCFTLLENEEKGLDEGRIGLNSILILTSDLADEAQYTQWPPEDGIFILYDIGDCRT</sequence>
<dbReference type="Pfam" id="PF17117">
    <property type="entry name" value="DUF5104"/>
    <property type="match status" value="1"/>
</dbReference>
<evidence type="ECO:0000313" key="2">
    <source>
        <dbReference type="EMBL" id="MBM6738111.1"/>
    </source>
</evidence>
<comment type="caution">
    <text evidence="2">The sequence shown here is derived from an EMBL/GenBank/DDBJ whole genome shotgun (WGS) entry which is preliminary data.</text>
</comment>